<dbReference type="PANTHER" id="PTHR33710">
    <property type="entry name" value="BNAC02G09200D PROTEIN"/>
    <property type="match status" value="1"/>
</dbReference>
<accession>A0AAW2NX57</accession>
<reference evidence="2" key="2">
    <citation type="journal article" date="2024" name="Plant">
        <title>Genomic evolution and insights into agronomic trait innovations of Sesamum species.</title>
        <authorList>
            <person name="Miao H."/>
            <person name="Wang L."/>
            <person name="Qu L."/>
            <person name="Liu H."/>
            <person name="Sun Y."/>
            <person name="Le M."/>
            <person name="Wang Q."/>
            <person name="Wei S."/>
            <person name="Zheng Y."/>
            <person name="Lin W."/>
            <person name="Duan Y."/>
            <person name="Cao H."/>
            <person name="Xiong S."/>
            <person name="Wang X."/>
            <person name="Wei L."/>
            <person name="Li C."/>
            <person name="Ma Q."/>
            <person name="Ju M."/>
            <person name="Zhao R."/>
            <person name="Li G."/>
            <person name="Mu C."/>
            <person name="Tian Q."/>
            <person name="Mei H."/>
            <person name="Zhang T."/>
            <person name="Gao T."/>
            <person name="Zhang H."/>
        </authorList>
    </citation>
    <scope>NUCLEOTIDE SEQUENCE</scope>
    <source>
        <strain evidence="2">KEN8</strain>
    </source>
</reference>
<evidence type="ECO:0000259" key="1">
    <source>
        <dbReference type="Pfam" id="PF13966"/>
    </source>
</evidence>
<name>A0AAW2NX57_9LAMI</name>
<organism evidence="2">
    <name type="scientific">Sesamum calycinum</name>
    <dbReference type="NCBI Taxonomy" id="2727403"/>
    <lineage>
        <taxon>Eukaryota</taxon>
        <taxon>Viridiplantae</taxon>
        <taxon>Streptophyta</taxon>
        <taxon>Embryophyta</taxon>
        <taxon>Tracheophyta</taxon>
        <taxon>Spermatophyta</taxon>
        <taxon>Magnoliopsida</taxon>
        <taxon>eudicotyledons</taxon>
        <taxon>Gunneridae</taxon>
        <taxon>Pentapetalae</taxon>
        <taxon>asterids</taxon>
        <taxon>lamiids</taxon>
        <taxon>Lamiales</taxon>
        <taxon>Pedaliaceae</taxon>
        <taxon>Sesamum</taxon>
    </lineage>
</organism>
<dbReference type="InterPro" id="IPR026960">
    <property type="entry name" value="RVT-Znf"/>
</dbReference>
<reference evidence="2" key="1">
    <citation type="submission" date="2020-06" db="EMBL/GenBank/DDBJ databases">
        <authorList>
            <person name="Li T."/>
            <person name="Hu X."/>
            <person name="Zhang T."/>
            <person name="Song X."/>
            <person name="Zhang H."/>
            <person name="Dai N."/>
            <person name="Sheng W."/>
            <person name="Hou X."/>
            <person name="Wei L."/>
        </authorList>
    </citation>
    <scope>NUCLEOTIDE SEQUENCE</scope>
    <source>
        <strain evidence="2">KEN8</strain>
        <tissue evidence="2">Leaf</tissue>
    </source>
</reference>
<gene>
    <name evidence="2" type="ORF">Scaly_1738900</name>
</gene>
<dbReference type="PANTHER" id="PTHR33710:SF62">
    <property type="entry name" value="DUF4283 DOMAIN PROTEIN"/>
    <property type="match status" value="1"/>
</dbReference>
<sequence length="305" mass="34400">MREFRLALDNAGLFDLGCSDGVFTWCDRQEAPHTILERLDRVCGNDNWQLQFPHTQRNIEACRSKLLAKKSISCGWIKRDNGKIEKKIEHLRKQTITLETRTIENNLKAELEDYTPQRKYFGSNEQNLIGLKKGIGTRVSFRPMPAKPSIGIKSNICVLDLRSLAVASSHPRSSFEQVPAGALEMGVQLESRLTRGSRGCHRSAHVMQSVHRRLVLQFVTSLDLLLAIGMCPYSHIFSIMMTGVWNYEVPNKIRGFAWQLGTDSLPLGANLVKRIPGIDVVCPLCPAPEESDRHTFILCSFARIV</sequence>
<proteinExistence type="predicted"/>
<feature type="domain" description="Reverse transcriptase zinc-binding" evidence="1">
    <location>
        <begin position="241"/>
        <end position="303"/>
    </location>
</feature>
<dbReference type="AlphaFoldDB" id="A0AAW2NX57"/>
<dbReference type="Pfam" id="PF13966">
    <property type="entry name" value="zf-RVT"/>
    <property type="match status" value="1"/>
</dbReference>
<protein>
    <recommendedName>
        <fullName evidence="1">Reverse transcriptase zinc-binding domain-containing protein</fullName>
    </recommendedName>
</protein>
<evidence type="ECO:0000313" key="2">
    <source>
        <dbReference type="EMBL" id="KAL0347229.1"/>
    </source>
</evidence>
<dbReference type="EMBL" id="JACGWM010000010">
    <property type="protein sequence ID" value="KAL0347229.1"/>
    <property type="molecule type" value="Genomic_DNA"/>
</dbReference>
<comment type="caution">
    <text evidence="2">The sequence shown here is derived from an EMBL/GenBank/DDBJ whole genome shotgun (WGS) entry which is preliminary data.</text>
</comment>